<dbReference type="PANTHER" id="PTHR35793">
    <property type="entry name" value="INNER MEMBRANE PROTEIN YJIG"/>
    <property type="match status" value="1"/>
</dbReference>
<name>A0A424YFL6_9FIRM</name>
<keyword evidence="1" id="KW-0812">Transmembrane</keyword>
<evidence type="ECO:0000256" key="1">
    <source>
        <dbReference type="SAM" id="Phobius"/>
    </source>
</evidence>
<keyword evidence="1" id="KW-0472">Membrane</keyword>
<dbReference type="InterPro" id="IPR052549">
    <property type="entry name" value="SpmB"/>
</dbReference>
<protein>
    <submittedName>
        <fullName evidence="3">Spore maturation protein</fullName>
    </submittedName>
</protein>
<dbReference type="PANTHER" id="PTHR35793:SF2">
    <property type="entry name" value="INNER MEMBRANE PROTEIN YJIG"/>
    <property type="match status" value="1"/>
</dbReference>
<organism evidence="3 4">
    <name type="scientific">Candidatus Syntrophonatronum acetioxidans</name>
    <dbReference type="NCBI Taxonomy" id="1795816"/>
    <lineage>
        <taxon>Bacteria</taxon>
        <taxon>Bacillati</taxon>
        <taxon>Bacillota</taxon>
        <taxon>Clostridia</taxon>
        <taxon>Eubacteriales</taxon>
        <taxon>Syntrophomonadaceae</taxon>
        <taxon>Candidatus Syntrophonatronum</taxon>
    </lineage>
</organism>
<evidence type="ECO:0000313" key="4">
    <source>
        <dbReference type="Proteomes" id="UP000285138"/>
    </source>
</evidence>
<evidence type="ECO:0000259" key="2">
    <source>
        <dbReference type="Pfam" id="PF07670"/>
    </source>
</evidence>
<feature type="transmembrane region" description="Helical" evidence="1">
    <location>
        <begin position="47"/>
        <end position="64"/>
    </location>
</feature>
<gene>
    <name evidence="3" type="ORF">D5R97_04155</name>
</gene>
<evidence type="ECO:0000313" key="3">
    <source>
        <dbReference type="EMBL" id="RQD76584.1"/>
    </source>
</evidence>
<feature type="transmembrane region" description="Helical" evidence="1">
    <location>
        <begin position="155"/>
        <end position="177"/>
    </location>
</feature>
<dbReference type="GO" id="GO:0005886">
    <property type="term" value="C:plasma membrane"/>
    <property type="evidence" value="ECO:0007669"/>
    <property type="project" value="TreeGrafter"/>
</dbReference>
<dbReference type="AlphaFoldDB" id="A0A424YFL6"/>
<proteinExistence type="predicted"/>
<dbReference type="Pfam" id="PF07670">
    <property type="entry name" value="Gate"/>
    <property type="match status" value="1"/>
</dbReference>
<reference evidence="3 4" key="1">
    <citation type="submission" date="2018-08" db="EMBL/GenBank/DDBJ databases">
        <title>The metabolism and importance of syntrophic acetate oxidation coupled to methane or sulfide production in haloalkaline environments.</title>
        <authorList>
            <person name="Timmers P.H.A."/>
            <person name="Vavourakis C.D."/>
            <person name="Sorokin D.Y."/>
            <person name="Sinninghe Damste J.S."/>
            <person name="Muyzer G."/>
            <person name="Stams A.J.M."/>
            <person name="Plugge C.M."/>
        </authorList>
    </citation>
    <scope>NUCLEOTIDE SEQUENCE [LARGE SCALE GENOMIC DNA]</scope>
    <source>
        <strain evidence="3">MSAO_Bac1</strain>
    </source>
</reference>
<comment type="caution">
    <text evidence="3">The sequence shown here is derived from an EMBL/GenBank/DDBJ whole genome shotgun (WGS) entry which is preliminary data.</text>
</comment>
<sequence length="179" mass="19265">MVSHFINVISVWTIPAIILVTLSYAHWKGVKVFDVFTEGAKEGFETAVKLIPFMVAMLAAIGLFRRSGALEILINLLSPLFNYLGIPTDILPLAVMRPISGSSALAITTELLKTHGPDSMIGRIASTMMGSTETTLYTLTLYFGTVGIKKIRHSLTVGLIADLSGLLAAIIICNKVFGP</sequence>
<dbReference type="InterPro" id="IPR011642">
    <property type="entry name" value="Gate_dom"/>
</dbReference>
<dbReference type="EMBL" id="QZAA01000112">
    <property type="protein sequence ID" value="RQD76584.1"/>
    <property type="molecule type" value="Genomic_DNA"/>
</dbReference>
<keyword evidence="1" id="KW-1133">Transmembrane helix</keyword>
<accession>A0A424YFL6</accession>
<feature type="domain" description="Nucleoside transporter/FeoB GTPase Gate" evidence="2">
    <location>
        <begin position="48"/>
        <end position="149"/>
    </location>
</feature>
<feature type="transmembrane region" description="Helical" evidence="1">
    <location>
        <begin position="5"/>
        <end position="27"/>
    </location>
</feature>
<dbReference type="Proteomes" id="UP000285138">
    <property type="component" value="Unassembled WGS sequence"/>
</dbReference>